<dbReference type="GO" id="GO:0042744">
    <property type="term" value="P:hydrogen peroxide catabolic process"/>
    <property type="evidence" value="ECO:0007669"/>
    <property type="project" value="TreeGrafter"/>
</dbReference>
<dbReference type="InterPro" id="IPR044831">
    <property type="entry name" value="Ccp1-like"/>
</dbReference>
<comment type="caution">
    <text evidence="17">The sequence shown here is derived from an EMBL/GenBank/DDBJ whole genome shotgun (WGS) entry which is preliminary data.</text>
</comment>
<gene>
    <name evidence="17" type="ORF">Amon01_000599400</name>
</gene>
<dbReference type="EMBL" id="BSXU01003600">
    <property type="protein sequence ID" value="GMG40221.1"/>
    <property type="molecule type" value="Genomic_DNA"/>
</dbReference>
<dbReference type="PRINTS" id="PR00458">
    <property type="entry name" value="PEROXIDASE"/>
</dbReference>
<dbReference type="PRINTS" id="PR00459">
    <property type="entry name" value="ASPEROXIDASE"/>
</dbReference>
<dbReference type="GO" id="GO:0034599">
    <property type="term" value="P:cellular response to oxidative stress"/>
    <property type="evidence" value="ECO:0007669"/>
    <property type="project" value="InterPro"/>
</dbReference>
<dbReference type="InterPro" id="IPR019794">
    <property type="entry name" value="Peroxidases_AS"/>
</dbReference>
<evidence type="ECO:0000256" key="14">
    <source>
        <dbReference type="RuleBase" id="RU363051"/>
    </source>
</evidence>
<dbReference type="PANTHER" id="PTHR31356:SF58">
    <property type="entry name" value="CYTOCHROME C PEROXIDASE, MITOCHONDRIAL"/>
    <property type="match status" value="1"/>
</dbReference>
<dbReference type="GO" id="GO:0000302">
    <property type="term" value="P:response to reactive oxygen species"/>
    <property type="evidence" value="ECO:0007669"/>
    <property type="project" value="TreeGrafter"/>
</dbReference>
<feature type="compositionally biased region" description="Basic and acidic residues" evidence="15">
    <location>
        <begin position="135"/>
        <end position="144"/>
    </location>
</feature>
<evidence type="ECO:0000256" key="9">
    <source>
        <dbReference type="ARBA" id="ARBA00023002"/>
    </source>
</evidence>
<keyword evidence="11" id="KW-0496">Mitochondrion</keyword>
<evidence type="ECO:0000256" key="13">
    <source>
        <dbReference type="ARBA" id="ARBA00049265"/>
    </source>
</evidence>
<evidence type="ECO:0000259" key="16">
    <source>
        <dbReference type="PROSITE" id="PS50873"/>
    </source>
</evidence>
<evidence type="ECO:0000256" key="15">
    <source>
        <dbReference type="SAM" id="MobiDB-lite"/>
    </source>
</evidence>
<evidence type="ECO:0000256" key="4">
    <source>
        <dbReference type="ARBA" id="ARBA00005997"/>
    </source>
</evidence>
<evidence type="ECO:0000256" key="11">
    <source>
        <dbReference type="ARBA" id="ARBA00023128"/>
    </source>
</evidence>
<dbReference type="Proteomes" id="UP001165063">
    <property type="component" value="Unassembled WGS sequence"/>
</dbReference>
<dbReference type="GO" id="GO:0046872">
    <property type="term" value="F:metal ion binding"/>
    <property type="evidence" value="ECO:0007669"/>
    <property type="project" value="UniProtKB-UniRule"/>
</dbReference>
<dbReference type="FunFam" id="1.10.520.10:FF:000005">
    <property type="entry name" value="Cytochrome c peroxidase"/>
    <property type="match status" value="1"/>
</dbReference>
<dbReference type="Pfam" id="PF00141">
    <property type="entry name" value="peroxidase"/>
    <property type="match status" value="1"/>
</dbReference>
<dbReference type="InterPro" id="IPR010255">
    <property type="entry name" value="Haem_peroxidase_sf"/>
</dbReference>
<evidence type="ECO:0000256" key="12">
    <source>
        <dbReference type="ARBA" id="ARBA00038574"/>
    </source>
</evidence>
<feature type="domain" description="Plant heme peroxidase family profile" evidence="16">
    <location>
        <begin position="108"/>
        <end position="379"/>
    </location>
</feature>
<dbReference type="SUPFAM" id="SSF48113">
    <property type="entry name" value="Heme-dependent peroxidases"/>
    <property type="match status" value="1"/>
</dbReference>
<evidence type="ECO:0000256" key="8">
    <source>
        <dbReference type="ARBA" id="ARBA00022946"/>
    </source>
</evidence>
<dbReference type="Gene3D" id="1.10.420.10">
    <property type="entry name" value="Peroxidase, domain 2"/>
    <property type="match status" value="1"/>
</dbReference>
<reference evidence="17" key="1">
    <citation type="submission" date="2023-04" db="EMBL/GenBank/DDBJ databases">
        <title>Ambrosiozyma monospora NBRC 1965.</title>
        <authorList>
            <person name="Ichikawa N."/>
            <person name="Sato H."/>
            <person name="Tonouchi N."/>
        </authorList>
    </citation>
    <scope>NUCLEOTIDE SEQUENCE</scope>
    <source>
        <strain evidence="17">NBRC 1965</strain>
    </source>
</reference>
<name>A0A9W7DHG3_AMBMO</name>
<evidence type="ECO:0000256" key="10">
    <source>
        <dbReference type="ARBA" id="ARBA00023004"/>
    </source>
</evidence>
<evidence type="ECO:0000256" key="3">
    <source>
        <dbReference type="ARBA" id="ARBA00004569"/>
    </source>
</evidence>
<dbReference type="AlphaFoldDB" id="A0A9W7DHG3"/>
<dbReference type="GO" id="GO:0005759">
    <property type="term" value="C:mitochondrial matrix"/>
    <property type="evidence" value="ECO:0007669"/>
    <property type="project" value="UniProtKB-SubCell"/>
</dbReference>
<dbReference type="GO" id="GO:0020037">
    <property type="term" value="F:heme binding"/>
    <property type="evidence" value="ECO:0007669"/>
    <property type="project" value="UniProtKB-UniRule"/>
</dbReference>
<comment type="subcellular location">
    <subcellularLocation>
        <location evidence="3">Mitochondrion intermembrane space</location>
    </subcellularLocation>
    <subcellularLocation>
        <location evidence="2">Mitochondrion matrix</location>
    </subcellularLocation>
</comment>
<accession>A0A9W7DHG3</accession>
<dbReference type="PROSITE" id="PS50873">
    <property type="entry name" value="PEROXIDASE_4"/>
    <property type="match status" value="1"/>
</dbReference>
<evidence type="ECO:0000256" key="2">
    <source>
        <dbReference type="ARBA" id="ARBA00004305"/>
    </source>
</evidence>
<comment type="function">
    <text evidence="1">Destroys radicals which are normally produced within the cells and which are toxic to biological systems.</text>
</comment>
<evidence type="ECO:0000313" key="17">
    <source>
        <dbReference type="EMBL" id="GMG40221.1"/>
    </source>
</evidence>
<keyword evidence="7" id="KW-0479">Metal-binding</keyword>
<organism evidence="17 18">
    <name type="scientific">Ambrosiozyma monospora</name>
    <name type="common">Yeast</name>
    <name type="synonym">Endomycopsis monosporus</name>
    <dbReference type="NCBI Taxonomy" id="43982"/>
    <lineage>
        <taxon>Eukaryota</taxon>
        <taxon>Fungi</taxon>
        <taxon>Dikarya</taxon>
        <taxon>Ascomycota</taxon>
        <taxon>Saccharomycotina</taxon>
        <taxon>Pichiomycetes</taxon>
        <taxon>Pichiales</taxon>
        <taxon>Pichiaceae</taxon>
        <taxon>Ambrosiozyma</taxon>
    </lineage>
</organism>
<dbReference type="GO" id="GO:0005758">
    <property type="term" value="C:mitochondrial intermembrane space"/>
    <property type="evidence" value="ECO:0007669"/>
    <property type="project" value="UniProtKB-SubCell"/>
</dbReference>
<protein>
    <recommendedName>
        <fullName evidence="14">Peroxidase</fullName>
        <ecNumber evidence="14">1.11.1.-</ecNumber>
    </recommendedName>
</protein>
<evidence type="ECO:0000256" key="1">
    <source>
        <dbReference type="ARBA" id="ARBA00003917"/>
    </source>
</evidence>
<dbReference type="EC" id="1.11.1.-" evidence="14"/>
<dbReference type="InterPro" id="IPR002016">
    <property type="entry name" value="Haem_peroxidase"/>
</dbReference>
<keyword evidence="6" id="KW-0349">Heme</keyword>
<keyword evidence="5 14" id="KW-0575">Peroxidase</keyword>
<feature type="region of interest" description="Disordered" evidence="15">
    <location>
        <begin position="135"/>
        <end position="154"/>
    </location>
</feature>
<comment type="similarity">
    <text evidence="4">Belongs to the peroxidase family. Cytochrome c peroxidase subfamily.</text>
</comment>
<evidence type="ECO:0000256" key="6">
    <source>
        <dbReference type="ARBA" id="ARBA00022617"/>
    </source>
</evidence>
<comment type="subunit">
    <text evidence="12">Forms a one-to-one complex with cytochrome c.</text>
</comment>
<sequence>MPSFSFVPQFKAASKSMLNAVKANAHSSSKSDSFKRYTVFGTSIVLASAATAYYFKDNNNNKNGSNLSSNWLKGFFGFGAANSVASRDTDTNIKPKSFYQQVYNDIALKLRDEDEFDDGSYGPILVRLAWHSSGSHDRRDKTEKQGGSYAGTMRFKKEQKDPENAGLGIARNFLKPIKEKYPELSYGDLYTLGGVTAIQELSGPKIQWRPGRVDQPKSAIPPYHRLPDAHMTTGEYVRSVFGTRLGFNDKEMVNLIGVGHAIGRCHPNASGFDGPWTFSPTMVTNDFFNLLLNEEWELRKWDGPKQYTDVKTKSLMMLPTDMVLRTDPVFRRYCEEYAKDSDKCMSDFAVVFSRLLELGSHFPSSSEKFTLDTLDDQDI</sequence>
<dbReference type="OrthoDB" id="2859658at2759"/>
<dbReference type="GO" id="GO:0004130">
    <property type="term" value="F:cytochrome-c peroxidase activity"/>
    <property type="evidence" value="ECO:0007669"/>
    <property type="project" value="UniProtKB-EC"/>
</dbReference>
<dbReference type="InterPro" id="IPR002207">
    <property type="entry name" value="Peroxidase_I"/>
</dbReference>
<keyword evidence="18" id="KW-1185">Reference proteome</keyword>
<proteinExistence type="inferred from homology"/>
<dbReference type="PANTHER" id="PTHR31356">
    <property type="entry name" value="THYLAKOID LUMENAL 29 KDA PROTEIN, CHLOROPLASTIC-RELATED"/>
    <property type="match status" value="1"/>
</dbReference>
<evidence type="ECO:0000256" key="7">
    <source>
        <dbReference type="ARBA" id="ARBA00022723"/>
    </source>
</evidence>
<evidence type="ECO:0000256" key="5">
    <source>
        <dbReference type="ARBA" id="ARBA00022559"/>
    </source>
</evidence>
<evidence type="ECO:0000313" key="18">
    <source>
        <dbReference type="Proteomes" id="UP001165063"/>
    </source>
</evidence>
<keyword evidence="8" id="KW-0809">Transit peptide</keyword>
<keyword evidence="10" id="KW-0408">Iron</keyword>
<dbReference type="PROSITE" id="PS00436">
    <property type="entry name" value="PEROXIDASE_2"/>
    <property type="match status" value="1"/>
</dbReference>
<dbReference type="Gene3D" id="1.10.520.10">
    <property type="match status" value="1"/>
</dbReference>
<keyword evidence="9 14" id="KW-0560">Oxidoreductase</keyword>
<comment type="catalytic activity">
    <reaction evidence="13">
        <text>2 Fe(II)-[cytochrome c] + H2O2 + 2 H(+) = 2 Fe(III)-[cytochrome c] + 2 H2O</text>
        <dbReference type="Rhea" id="RHEA:16581"/>
        <dbReference type="Rhea" id="RHEA-COMP:10350"/>
        <dbReference type="Rhea" id="RHEA-COMP:14399"/>
        <dbReference type="ChEBI" id="CHEBI:15377"/>
        <dbReference type="ChEBI" id="CHEBI:15378"/>
        <dbReference type="ChEBI" id="CHEBI:16240"/>
        <dbReference type="ChEBI" id="CHEBI:29033"/>
        <dbReference type="ChEBI" id="CHEBI:29034"/>
        <dbReference type="EC" id="1.11.1.5"/>
    </reaction>
</comment>